<accession>A0ABV8MLL5</accession>
<dbReference type="InterPro" id="IPR018530">
    <property type="entry name" value="SiaC"/>
</dbReference>
<proteinExistence type="predicted"/>
<comment type="caution">
    <text evidence="2">The sequence shown here is derived from an EMBL/GenBank/DDBJ whole genome shotgun (WGS) entry which is preliminary data.</text>
</comment>
<organism evidence="2 3">
    <name type="scientific">Chitinimonas lacunae</name>
    <dbReference type="NCBI Taxonomy" id="1963018"/>
    <lineage>
        <taxon>Bacteria</taxon>
        <taxon>Pseudomonadati</taxon>
        <taxon>Pseudomonadota</taxon>
        <taxon>Betaproteobacteria</taxon>
        <taxon>Neisseriales</taxon>
        <taxon>Chitinibacteraceae</taxon>
        <taxon>Chitinimonas</taxon>
    </lineage>
</organism>
<evidence type="ECO:0000313" key="3">
    <source>
        <dbReference type="Proteomes" id="UP001595791"/>
    </source>
</evidence>
<evidence type="ECO:0000313" key="2">
    <source>
        <dbReference type="EMBL" id="MFC4158189.1"/>
    </source>
</evidence>
<evidence type="ECO:0000259" key="1">
    <source>
        <dbReference type="Pfam" id="PF09345"/>
    </source>
</evidence>
<dbReference type="Pfam" id="PF09345">
    <property type="entry name" value="SiaC"/>
    <property type="match status" value="1"/>
</dbReference>
<reference evidence="3" key="1">
    <citation type="journal article" date="2019" name="Int. J. Syst. Evol. Microbiol.">
        <title>The Global Catalogue of Microorganisms (GCM) 10K type strain sequencing project: providing services to taxonomists for standard genome sequencing and annotation.</title>
        <authorList>
            <consortium name="The Broad Institute Genomics Platform"/>
            <consortium name="The Broad Institute Genome Sequencing Center for Infectious Disease"/>
            <person name="Wu L."/>
            <person name="Ma J."/>
        </authorList>
    </citation>
    <scope>NUCLEOTIDE SEQUENCE [LARGE SCALE GENOMIC DNA]</scope>
    <source>
        <strain evidence="3">LMG 29894</strain>
    </source>
</reference>
<dbReference type="EMBL" id="JBHSBU010000001">
    <property type="protein sequence ID" value="MFC4158189.1"/>
    <property type="molecule type" value="Genomic_DNA"/>
</dbReference>
<dbReference type="RefSeq" id="WP_378160596.1">
    <property type="nucleotide sequence ID" value="NZ_JBHSBU010000001.1"/>
</dbReference>
<name>A0ABV8MLL5_9NEIS</name>
<protein>
    <submittedName>
        <fullName evidence="2">Biofilm regulation phosphoprotein SiaC</fullName>
    </submittedName>
</protein>
<dbReference type="NCBIfam" id="NF038265">
    <property type="entry name" value="phos_prot_SiaC"/>
    <property type="match status" value="1"/>
</dbReference>
<feature type="domain" description="SiaC family regulatory phosphoprotein" evidence="1">
    <location>
        <begin position="6"/>
        <end position="123"/>
    </location>
</feature>
<sequence>METLSIAATNSSPQVALEPDTGRMRLSGESYPENAFAFYRPIFDWLRRFLREDETGIQLELSLSYLNTGSIKCLMDILDQLDDAHRNGRQVKVTWFYDADNHRALEMAEDFGEDLSLPFDIVPLPESRP</sequence>
<dbReference type="Proteomes" id="UP001595791">
    <property type="component" value="Unassembled WGS sequence"/>
</dbReference>
<keyword evidence="3" id="KW-1185">Reference proteome</keyword>
<gene>
    <name evidence="2" type="primary">siaC</name>
    <name evidence="2" type="ORF">ACFOW7_02335</name>
</gene>